<feature type="region of interest" description="Disordered" evidence="1">
    <location>
        <begin position="239"/>
        <end position="298"/>
    </location>
</feature>
<dbReference type="GeneID" id="106813564"/>
<keyword evidence="2" id="KW-1185">Reference proteome</keyword>
<evidence type="ECO:0000313" key="2">
    <source>
        <dbReference type="Proteomes" id="UP000695022"/>
    </source>
</evidence>
<feature type="compositionally biased region" description="Basic and acidic residues" evidence="1">
    <location>
        <begin position="284"/>
        <end position="298"/>
    </location>
</feature>
<proteinExistence type="predicted"/>
<sequence length="312" mass="34492">MKPEEGVTDMQLDLKQPEDWFTEFGMLVLEGRVPCNNAQGHSRGPHCPSMDGSPVEWVHDNCSTHDKLCKRAAQWKQQMMQMFHNDLPMMLEVLVYPNCTHGDDQVFATSATSGPPGAKGFLLEQWTIQILPKRDFGNPISTYMLMQAVRSYLHFSQLSAWWNLTHGTSPCKVGYRLCVPGEAVCSVFDGPADQHVFPSPSICKTSAMKISVTSLPRCSDIRSPDAWRWSARMAACGEGSDTAAAGNTGARRKTKAADRKEKESHGVPLKADVATSHRCPTFDAPEHRSSPPVDIPDRYIVLEKDAATLSSD</sequence>
<organism evidence="2 3">
    <name type="scientific">Priapulus caudatus</name>
    <name type="common">Priapulid worm</name>
    <dbReference type="NCBI Taxonomy" id="37621"/>
    <lineage>
        <taxon>Eukaryota</taxon>
        <taxon>Metazoa</taxon>
        <taxon>Ecdysozoa</taxon>
        <taxon>Scalidophora</taxon>
        <taxon>Priapulida</taxon>
        <taxon>Priapulimorpha</taxon>
        <taxon>Priapulimorphida</taxon>
        <taxon>Priapulidae</taxon>
        <taxon>Priapulus</taxon>
    </lineage>
</organism>
<dbReference type="RefSeq" id="XP_014673218.1">
    <property type="nucleotide sequence ID" value="XM_014817732.1"/>
</dbReference>
<accession>A0ABM1ELZ7</accession>
<protein>
    <submittedName>
        <fullName evidence="3">Protein FAM214A-like</fullName>
    </submittedName>
</protein>
<feature type="compositionally biased region" description="Basic and acidic residues" evidence="1">
    <location>
        <begin position="255"/>
        <end position="265"/>
    </location>
</feature>
<evidence type="ECO:0000256" key="1">
    <source>
        <dbReference type="SAM" id="MobiDB-lite"/>
    </source>
</evidence>
<dbReference type="Proteomes" id="UP000695022">
    <property type="component" value="Unplaced"/>
</dbReference>
<reference evidence="3" key="1">
    <citation type="submission" date="2025-08" db="UniProtKB">
        <authorList>
            <consortium name="RefSeq"/>
        </authorList>
    </citation>
    <scope>IDENTIFICATION</scope>
</reference>
<name>A0ABM1ELZ7_PRICU</name>
<gene>
    <name evidence="3" type="primary">LOC106813564</name>
</gene>
<evidence type="ECO:0000313" key="3">
    <source>
        <dbReference type="RefSeq" id="XP_014673218.1"/>
    </source>
</evidence>